<proteinExistence type="predicted"/>
<dbReference type="AlphaFoldDB" id="A0A504Z0C0"/>
<reference evidence="1 2" key="1">
    <citation type="submission" date="2019-04" db="EMBL/GenBank/DDBJ databases">
        <title>Annotation for the trematode Fasciola gigantica.</title>
        <authorList>
            <person name="Choi Y.-J."/>
        </authorList>
    </citation>
    <scope>NUCLEOTIDE SEQUENCE [LARGE SCALE GENOMIC DNA]</scope>
    <source>
        <strain evidence="1">Uganda_cow_1</strain>
    </source>
</reference>
<protein>
    <submittedName>
        <fullName evidence="1">Uncharacterized protein</fullName>
    </submittedName>
</protein>
<evidence type="ECO:0000313" key="1">
    <source>
        <dbReference type="EMBL" id="TPP66259.1"/>
    </source>
</evidence>
<organism evidence="1 2">
    <name type="scientific">Fasciola gigantica</name>
    <name type="common">Giant liver fluke</name>
    <dbReference type="NCBI Taxonomy" id="46835"/>
    <lineage>
        <taxon>Eukaryota</taxon>
        <taxon>Metazoa</taxon>
        <taxon>Spiralia</taxon>
        <taxon>Lophotrochozoa</taxon>
        <taxon>Platyhelminthes</taxon>
        <taxon>Trematoda</taxon>
        <taxon>Digenea</taxon>
        <taxon>Plagiorchiida</taxon>
        <taxon>Echinostomata</taxon>
        <taxon>Echinostomatoidea</taxon>
        <taxon>Fasciolidae</taxon>
        <taxon>Fasciola</taxon>
    </lineage>
</organism>
<gene>
    <name evidence="1" type="ORF">FGIG_00081</name>
</gene>
<evidence type="ECO:0000313" key="2">
    <source>
        <dbReference type="Proteomes" id="UP000316759"/>
    </source>
</evidence>
<dbReference type="Proteomes" id="UP000316759">
    <property type="component" value="Unassembled WGS sequence"/>
</dbReference>
<sequence length="140" mass="15650">MGGTSSSISETSSAGSAIRSGASLVGRSGARSHYRRSSCLYHHFRWRLRGRRTFAGPTWAIGSASTRVTRQSAKTWRVDSEFTTTLHRFEEKASQAHSVGYFEKLVYQQLKESTIVPRIYEELVPKPPSTVEVVLEIAEN</sequence>
<name>A0A504Z0C0_FASGI</name>
<dbReference type="EMBL" id="SUNJ01002078">
    <property type="protein sequence ID" value="TPP66259.1"/>
    <property type="molecule type" value="Genomic_DNA"/>
</dbReference>
<keyword evidence="2" id="KW-1185">Reference proteome</keyword>
<comment type="caution">
    <text evidence="1">The sequence shown here is derived from an EMBL/GenBank/DDBJ whole genome shotgun (WGS) entry which is preliminary data.</text>
</comment>
<accession>A0A504Z0C0</accession>